<dbReference type="PANTHER" id="PTHR15572:SF0">
    <property type="entry name" value="GLUTAMINE-RICH PROTEIN-RELATED"/>
    <property type="match status" value="1"/>
</dbReference>
<feature type="compositionally biased region" description="Acidic residues" evidence="1">
    <location>
        <begin position="467"/>
        <end position="482"/>
    </location>
</feature>
<evidence type="ECO:0000259" key="2">
    <source>
        <dbReference type="Pfam" id="PF15249"/>
    </source>
</evidence>
<name>A0A0E0FC08_9ORYZ</name>
<evidence type="ECO:0000256" key="1">
    <source>
        <dbReference type="SAM" id="MobiDB-lite"/>
    </source>
</evidence>
<dbReference type="Proteomes" id="UP000008021">
    <property type="component" value="Chromosome 12"/>
</dbReference>
<dbReference type="EnsemblPlants" id="OMERI12G08030.1">
    <property type="protein sequence ID" value="OMERI12G08030.1"/>
    <property type="gene ID" value="OMERI12G08030"/>
</dbReference>
<organism evidence="3">
    <name type="scientific">Oryza meridionalis</name>
    <dbReference type="NCBI Taxonomy" id="40149"/>
    <lineage>
        <taxon>Eukaryota</taxon>
        <taxon>Viridiplantae</taxon>
        <taxon>Streptophyta</taxon>
        <taxon>Embryophyta</taxon>
        <taxon>Tracheophyta</taxon>
        <taxon>Spermatophyta</taxon>
        <taxon>Magnoliopsida</taxon>
        <taxon>Liliopsida</taxon>
        <taxon>Poales</taxon>
        <taxon>Poaceae</taxon>
        <taxon>BOP clade</taxon>
        <taxon>Oryzoideae</taxon>
        <taxon>Oryzeae</taxon>
        <taxon>Oryzinae</taxon>
        <taxon>Oryza</taxon>
    </lineage>
</organism>
<reference evidence="3" key="2">
    <citation type="submission" date="2018-05" db="EMBL/GenBank/DDBJ databases">
        <title>OmerRS3 (Oryza meridionalis Reference Sequence Version 3).</title>
        <authorList>
            <person name="Zhang J."/>
            <person name="Kudrna D."/>
            <person name="Lee S."/>
            <person name="Talag J."/>
            <person name="Welchert J."/>
            <person name="Wing R.A."/>
        </authorList>
    </citation>
    <scope>NUCLEOTIDE SEQUENCE [LARGE SCALE GENOMIC DNA]</scope>
    <source>
        <strain evidence="3">cv. OR44</strain>
    </source>
</reference>
<feature type="compositionally biased region" description="Low complexity" evidence="1">
    <location>
        <begin position="99"/>
        <end position="132"/>
    </location>
</feature>
<dbReference type="Gramene" id="OMERI12G08030.1">
    <property type="protein sequence ID" value="OMERI12G08030.1"/>
    <property type="gene ID" value="OMERI12G08030"/>
</dbReference>
<dbReference type="Pfam" id="PF15249">
    <property type="entry name" value="GLTSCR1"/>
    <property type="match status" value="1"/>
</dbReference>
<dbReference type="InterPro" id="IPR052438">
    <property type="entry name" value="Chromatin_remod/trans_coact"/>
</dbReference>
<dbReference type="STRING" id="40149.A0A0E0FC08"/>
<sequence length="529" mass="58652">MDDAANPTPTSSSSSAAAAAAAAAAQHQQLQRQIFLMQQAQAQSQAQGHAPTPQQLSQQAMSRFPSNIDAHLRPLGPIRFQQPPQPQPQPPQPPPQPQPQQQQPHSGAPSPSQSQASPQQQQQQAAAMAAAAARVRSPEVEMALQDAMRVCNPDIKTPFQSIEDANQLHQRQIFLMQQAQAQTQAQGQGHTPTPQQLSQQAMSFFPSNIDAHLPLPGPIRFQQPLPQQPPPQQQQQQQQIHSWGPSLLQSWASLQQQQQAAVAAVARVQSPEVEMALQDVMQVRNPDIKTPFQSVEDAVNRLLPYHVVADYEAEEDDRILDSDTTGQIPSRLQQWDHNILVKIAEFTTTFEKQVLAYNIMTKKRAIGEFRSEERLMLEQALLMEEKQAMMGLRAEIESREKAGREAAEAKMRMAMAEQARAEAQAHSEMIGHGPLRAHAAASQGEDGPSHEMMQEQGEDGWGNAQRDDEDPSEDFLNDENEPENGNSDMQEDWRRSGELDLNSRVSQTAGQGYRSSTISMVTWVTAARR</sequence>
<proteinExistence type="predicted"/>
<feature type="compositionally biased region" description="Basic and acidic residues" evidence="1">
    <location>
        <begin position="401"/>
        <end position="411"/>
    </location>
</feature>
<dbReference type="GO" id="GO:0016514">
    <property type="term" value="C:SWI/SNF complex"/>
    <property type="evidence" value="ECO:0007669"/>
    <property type="project" value="TreeGrafter"/>
</dbReference>
<evidence type="ECO:0000313" key="4">
    <source>
        <dbReference type="Proteomes" id="UP000008021"/>
    </source>
</evidence>
<feature type="region of interest" description="Disordered" evidence="1">
    <location>
        <begin position="401"/>
        <end position="516"/>
    </location>
</feature>
<feature type="region of interest" description="Disordered" evidence="1">
    <location>
        <begin position="1"/>
        <end position="132"/>
    </location>
</feature>
<dbReference type="GO" id="GO:0045893">
    <property type="term" value="P:positive regulation of DNA-templated transcription"/>
    <property type="evidence" value="ECO:0007669"/>
    <property type="project" value="TreeGrafter"/>
</dbReference>
<dbReference type="InterPro" id="IPR015671">
    <property type="entry name" value="GSCR1_dom"/>
</dbReference>
<reference evidence="3" key="1">
    <citation type="submission" date="2015-04" db="UniProtKB">
        <authorList>
            <consortium name="EnsemblPlants"/>
        </authorList>
    </citation>
    <scope>IDENTIFICATION</scope>
</reference>
<feature type="region of interest" description="Disordered" evidence="1">
    <location>
        <begin position="213"/>
        <end position="242"/>
    </location>
</feature>
<feature type="compositionally biased region" description="Polar residues" evidence="1">
    <location>
        <begin position="503"/>
        <end position="516"/>
    </location>
</feature>
<accession>A0A0E0FC08</accession>
<feature type="domain" description="GLTSCR protein conserved" evidence="2">
    <location>
        <begin position="282"/>
        <end position="393"/>
    </location>
</feature>
<feature type="compositionally biased region" description="Polar residues" evidence="1">
    <location>
        <begin position="52"/>
        <end position="65"/>
    </location>
</feature>
<dbReference type="AlphaFoldDB" id="A0A0E0FC08"/>
<dbReference type="PANTHER" id="PTHR15572">
    <property type="entry name" value="GLIOMA TUMOR SUPPRESSOR CANDIDATE REGION GENE 1"/>
    <property type="match status" value="1"/>
</dbReference>
<feature type="compositionally biased region" description="Pro residues" evidence="1">
    <location>
        <begin position="83"/>
        <end position="98"/>
    </location>
</feature>
<dbReference type="eggNOG" id="ENOG502R36Y">
    <property type="taxonomic scope" value="Eukaryota"/>
</dbReference>
<keyword evidence="4" id="KW-1185">Reference proteome</keyword>
<protein>
    <recommendedName>
        <fullName evidence="2">GLTSCR protein conserved domain-containing protein</fullName>
    </recommendedName>
</protein>
<feature type="compositionally biased region" description="Low complexity" evidence="1">
    <location>
        <begin position="11"/>
        <end position="47"/>
    </location>
</feature>
<evidence type="ECO:0000313" key="3">
    <source>
        <dbReference type="EnsemblPlants" id="OMERI12G08030.1"/>
    </source>
</evidence>